<evidence type="ECO:0000256" key="2">
    <source>
        <dbReference type="ARBA" id="ARBA00022737"/>
    </source>
</evidence>
<dbReference type="Pfam" id="PF00400">
    <property type="entry name" value="WD40"/>
    <property type="match status" value="7"/>
</dbReference>
<evidence type="ECO:0000256" key="3">
    <source>
        <dbReference type="ARBA" id="ARBA00022741"/>
    </source>
</evidence>
<dbReference type="InterPro" id="IPR019775">
    <property type="entry name" value="WD40_repeat_CS"/>
</dbReference>
<organism evidence="9 10">
    <name type="scientific">Kitasatospora acidiphila</name>
    <dbReference type="NCBI Taxonomy" id="2567942"/>
    <lineage>
        <taxon>Bacteria</taxon>
        <taxon>Bacillati</taxon>
        <taxon>Actinomycetota</taxon>
        <taxon>Actinomycetes</taxon>
        <taxon>Kitasatosporales</taxon>
        <taxon>Streptomycetaceae</taxon>
        <taxon>Kitasatospora</taxon>
    </lineage>
</organism>
<feature type="domain" description="Protein kinase" evidence="8">
    <location>
        <begin position="13"/>
        <end position="271"/>
    </location>
</feature>
<dbReference type="Gene3D" id="2.130.10.10">
    <property type="entry name" value="YVTN repeat-like/Quinoprotein amine dehydrogenase"/>
    <property type="match status" value="2"/>
</dbReference>
<dbReference type="InterPro" id="IPR001680">
    <property type="entry name" value="WD40_rpt"/>
</dbReference>
<keyword evidence="4 6" id="KW-0067">ATP-binding</keyword>
<dbReference type="SMART" id="SM00320">
    <property type="entry name" value="WD40"/>
    <property type="match status" value="7"/>
</dbReference>
<feature type="repeat" description="WD" evidence="5">
    <location>
        <begin position="629"/>
        <end position="663"/>
    </location>
</feature>
<feature type="region of interest" description="Disordered" evidence="7">
    <location>
        <begin position="291"/>
        <end position="329"/>
    </location>
</feature>
<dbReference type="InterPro" id="IPR036322">
    <property type="entry name" value="WD40_repeat_dom_sf"/>
</dbReference>
<dbReference type="Gene3D" id="3.30.200.20">
    <property type="entry name" value="Phosphorylase Kinase, domain 1"/>
    <property type="match status" value="1"/>
</dbReference>
<keyword evidence="3 6" id="KW-0547">Nucleotide-binding</keyword>
<dbReference type="InterPro" id="IPR020472">
    <property type="entry name" value="WD40_PAC1"/>
</dbReference>
<evidence type="ECO:0000259" key="8">
    <source>
        <dbReference type="PROSITE" id="PS50011"/>
    </source>
</evidence>
<accession>A0A540VX57</accession>
<feature type="repeat" description="WD" evidence="5">
    <location>
        <begin position="388"/>
        <end position="421"/>
    </location>
</feature>
<evidence type="ECO:0000256" key="6">
    <source>
        <dbReference type="PROSITE-ProRule" id="PRU10141"/>
    </source>
</evidence>
<evidence type="ECO:0000313" key="9">
    <source>
        <dbReference type="EMBL" id="TQF01343.1"/>
    </source>
</evidence>
<dbReference type="PROSITE" id="PS50294">
    <property type="entry name" value="WD_REPEATS_REGION"/>
    <property type="match status" value="6"/>
</dbReference>
<dbReference type="EMBL" id="VIGB01000003">
    <property type="protein sequence ID" value="TQF01343.1"/>
    <property type="molecule type" value="Genomic_DNA"/>
</dbReference>
<dbReference type="CDD" id="cd00200">
    <property type="entry name" value="WD40"/>
    <property type="match status" value="1"/>
</dbReference>
<feature type="repeat" description="WD" evidence="5">
    <location>
        <begin position="594"/>
        <end position="628"/>
    </location>
</feature>
<dbReference type="AlphaFoldDB" id="A0A540VX57"/>
<dbReference type="CDD" id="cd14014">
    <property type="entry name" value="STKc_PknB_like"/>
    <property type="match status" value="1"/>
</dbReference>
<proteinExistence type="predicted"/>
<keyword evidence="2" id="KW-0677">Repeat</keyword>
<dbReference type="PRINTS" id="PR00320">
    <property type="entry name" value="GPROTEINBRPT"/>
</dbReference>
<evidence type="ECO:0000256" key="5">
    <source>
        <dbReference type="PROSITE-ProRule" id="PRU00221"/>
    </source>
</evidence>
<dbReference type="Pfam" id="PF00069">
    <property type="entry name" value="Pkinase"/>
    <property type="match status" value="1"/>
</dbReference>
<dbReference type="SMART" id="SM00220">
    <property type="entry name" value="S_TKc"/>
    <property type="match status" value="1"/>
</dbReference>
<feature type="repeat" description="WD" evidence="5">
    <location>
        <begin position="546"/>
        <end position="587"/>
    </location>
</feature>
<dbReference type="Gene3D" id="1.10.510.10">
    <property type="entry name" value="Transferase(Phosphotransferase) domain 1"/>
    <property type="match status" value="1"/>
</dbReference>
<dbReference type="PROSITE" id="PS00108">
    <property type="entry name" value="PROTEIN_KINASE_ST"/>
    <property type="match status" value="1"/>
</dbReference>
<dbReference type="GO" id="GO:0004672">
    <property type="term" value="F:protein kinase activity"/>
    <property type="evidence" value="ECO:0007669"/>
    <property type="project" value="InterPro"/>
</dbReference>
<keyword evidence="9" id="KW-0808">Transferase</keyword>
<evidence type="ECO:0000256" key="7">
    <source>
        <dbReference type="SAM" id="MobiDB-lite"/>
    </source>
</evidence>
<dbReference type="RefSeq" id="WP_141632075.1">
    <property type="nucleotide sequence ID" value="NZ_VIGB01000003.1"/>
</dbReference>
<gene>
    <name evidence="9" type="ORF">E6W39_02685</name>
</gene>
<name>A0A540VX57_9ACTN</name>
<dbReference type="InterPro" id="IPR015943">
    <property type="entry name" value="WD40/YVTN_repeat-like_dom_sf"/>
</dbReference>
<evidence type="ECO:0000256" key="4">
    <source>
        <dbReference type="ARBA" id="ARBA00022840"/>
    </source>
</evidence>
<feature type="binding site" evidence="6">
    <location>
        <position position="42"/>
    </location>
    <ligand>
        <name>ATP</name>
        <dbReference type="ChEBI" id="CHEBI:30616"/>
    </ligand>
</feature>
<dbReference type="PROSITE" id="PS50011">
    <property type="entry name" value="PROTEIN_KINASE_DOM"/>
    <property type="match status" value="1"/>
</dbReference>
<feature type="compositionally biased region" description="Low complexity" evidence="7">
    <location>
        <begin position="309"/>
        <end position="327"/>
    </location>
</feature>
<feature type="repeat" description="WD" evidence="5">
    <location>
        <begin position="463"/>
        <end position="504"/>
    </location>
</feature>
<dbReference type="PROSITE" id="PS00107">
    <property type="entry name" value="PROTEIN_KINASE_ATP"/>
    <property type="match status" value="1"/>
</dbReference>
<dbReference type="SUPFAM" id="SSF56112">
    <property type="entry name" value="Protein kinase-like (PK-like)"/>
    <property type="match status" value="1"/>
</dbReference>
<dbReference type="InterPro" id="IPR017441">
    <property type="entry name" value="Protein_kinase_ATP_BS"/>
</dbReference>
<evidence type="ECO:0000313" key="10">
    <source>
        <dbReference type="Proteomes" id="UP000319103"/>
    </source>
</evidence>
<dbReference type="Proteomes" id="UP000319103">
    <property type="component" value="Unassembled WGS sequence"/>
</dbReference>
<protein>
    <submittedName>
        <fullName evidence="9">Protein kinase</fullName>
    </submittedName>
</protein>
<dbReference type="SUPFAM" id="SSF50978">
    <property type="entry name" value="WD40 repeat-like"/>
    <property type="match status" value="1"/>
</dbReference>
<dbReference type="InterPro" id="IPR000719">
    <property type="entry name" value="Prot_kinase_dom"/>
</dbReference>
<dbReference type="PANTHER" id="PTHR22847">
    <property type="entry name" value="WD40 REPEAT PROTEIN"/>
    <property type="match status" value="1"/>
</dbReference>
<dbReference type="InterPro" id="IPR011009">
    <property type="entry name" value="Kinase-like_dom_sf"/>
</dbReference>
<keyword evidence="9" id="KW-0418">Kinase</keyword>
<dbReference type="PANTHER" id="PTHR22847:SF637">
    <property type="entry name" value="WD REPEAT DOMAIN 5B"/>
    <property type="match status" value="1"/>
</dbReference>
<dbReference type="OrthoDB" id="951193at2"/>
<dbReference type="GO" id="GO:0005524">
    <property type="term" value="F:ATP binding"/>
    <property type="evidence" value="ECO:0007669"/>
    <property type="project" value="UniProtKB-UniRule"/>
</dbReference>
<keyword evidence="10" id="KW-1185">Reference proteome</keyword>
<dbReference type="PROSITE" id="PS00678">
    <property type="entry name" value="WD_REPEATS_1"/>
    <property type="match status" value="4"/>
</dbReference>
<evidence type="ECO:0000256" key="1">
    <source>
        <dbReference type="ARBA" id="ARBA00022574"/>
    </source>
</evidence>
<keyword evidence="1 5" id="KW-0853">WD repeat</keyword>
<reference evidence="9 10" key="1">
    <citation type="submission" date="2019-06" db="EMBL/GenBank/DDBJ databases">
        <title>Description of Kitasatospora acidophila sp. nov. isolated from pine grove soil, and reclassification of Streptomyces novaecaesareae to Kitasatospora novaeceasareae comb. nov.</title>
        <authorList>
            <person name="Kim M.J."/>
        </authorList>
    </citation>
    <scope>NUCLEOTIDE SEQUENCE [LARGE SCALE GENOMIC DNA]</scope>
    <source>
        <strain evidence="9 10">MMS16-CNU292</strain>
    </source>
</reference>
<comment type="caution">
    <text evidence="9">The sequence shown here is derived from an EMBL/GenBank/DDBJ whole genome shotgun (WGS) entry which is preliminary data.</text>
</comment>
<feature type="repeat" description="WD" evidence="5">
    <location>
        <begin position="422"/>
        <end position="462"/>
    </location>
</feature>
<dbReference type="InterPro" id="IPR008271">
    <property type="entry name" value="Ser/Thr_kinase_AS"/>
</dbReference>
<feature type="repeat" description="WD" evidence="5">
    <location>
        <begin position="505"/>
        <end position="545"/>
    </location>
</feature>
<sequence length="663" mass="67833">MTGTGGNLVGGRYRLTAVVGQGGMGRVWRGWDEVLGRQVAVKEVLPAPELSAEERSQLIRRTKVEAQAAARLRHAGIITVHDVVEQDGVPWIVMAYVDGPSLGALIARQGRLGWEQVAVIGAQMAQSLAHAHSVGVVHRDLKPDNVLMDGEQAVLTDFGIARILDTASTLTATHTVVGTPQFMPPEQLNGQAVGASADLWSLGATLFTAVEGHPPFTGQTLMEIITAVLVKPVPTAAHAGPLADVLAALLVREPGMRPDAAETARRLLALIAAPSPAPSPALRATPIRTVPDLPMSAAPPRPEAAPGLSAAPTESAAAPAAAPAPSSGRVTGMRRRTLILGGAGAGVLAAVGIGEALSQMGARPARRSDIHGALLAATLSSTDTEINVYAVAFSPDGKTLATGGDGSLRLWDVAAKSSIATLSGYGDTVKSVAFSPDGKTLASSLDNGVRLWDVAAKSSVAALQGHTTYVNGVAFSPDGKTLASGSEDRTVRLWDVAAKSSVATLDGHTSGVSAVAFSPDGKTLAAGCDGNVRLWDVASRRSVATLDAHTSGVSAVAFSPDGKTLAAGCGDYDVYLWDAAAKSSVATLQGTGGVYAVAFSPDGKTLVSGGDYHSVGLWDVASGSSIATLDGHTETVWSVAFSPDGKTFACGGHDGNVRLWNLV</sequence>
<dbReference type="PROSITE" id="PS50082">
    <property type="entry name" value="WD_REPEATS_2"/>
    <property type="match status" value="7"/>
</dbReference>